<protein>
    <submittedName>
        <fullName evidence="2">Putative Phospholipase A2</fullName>
    </submittedName>
</protein>
<sequence length="591" mass="68517">MNSTIHNAVLLIPGLAGSILYAQNKKTNKSELFWPRLTNAKQKMIKYGFGKLNPETWQYECLSNQYQVYSPQDDYGLRSQEYLTYDVPLPHDYRAYFHDVIQLLKNNGYVPGVNIFGFPYDWRQFFAESSFQSRLLNRIKEAYEKSGRRKIDVITHSLGGVVFQIFCIMNPEALNQYVRRWIAITCPFNNGPSHLLESLVFGYNHGLPDIIADPHVFQMIYTTMPCAFWFFAHSQIPFSPKLGIKFHGNEQMRWFGFHLDSECKCWDYDSLSVLSQQEKDKRKQINKQIETDGTNISIEKNKQSNDDDDEEQDDEDELSNPYFSPTFPAERDEEKKKTKHQKGFMWYMKNTQSEGQQTDIHQQYLKSASYSSHLTLLDNRLVHPNHIQEDFFTFLREKNGMAPIQQLKAAYEQEILKEKQNNDEQKSGQKITNEEKIKEEIDLSAPFKGKLLWGNPSLEELRKKVEEIQNSEIRFPPPDQFEFINIYGSGRATPWNLIVSDECGSELKDKATHIENMWDVTSENCLNPLYTVIDGDGTVPSVSAANDMMNASARFEIRDVGHLAVLYSPRLLFLISSIMGLKVLPKVPKHQ</sequence>
<dbReference type="InterPro" id="IPR029058">
    <property type="entry name" value="AB_hydrolase_fold"/>
</dbReference>
<accession>A0A5J4X8Z1</accession>
<dbReference type="Pfam" id="PF02450">
    <property type="entry name" value="LCAT"/>
    <property type="match status" value="1"/>
</dbReference>
<name>A0A5J4X8Z1_9EUKA</name>
<dbReference type="OrthoDB" id="330551at2759"/>
<gene>
    <name evidence="2" type="ORF">EZS28_000737</name>
</gene>
<dbReference type="SUPFAM" id="SSF53474">
    <property type="entry name" value="alpha/beta-Hydrolases"/>
    <property type="match status" value="1"/>
</dbReference>
<feature type="compositionally biased region" description="Polar residues" evidence="1">
    <location>
        <begin position="287"/>
        <end position="298"/>
    </location>
</feature>
<dbReference type="Gene3D" id="3.40.50.1820">
    <property type="entry name" value="alpha/beta hydrolase"/>
    <property type="match status" value="1"/>
</dbReference>
<evidence type="ECO:0000256" key="1">
    <source>
        <dbReference type="SAM" id="MobiDB-lite"/>
    </source>
</evidence>
<feature type="compositionally biased region" description="Acidic residues" evidence="1">
    <location>
        <begin position="306"/>
        <end position="318"/>
    </location>
</feature>
<dbReference type="AlphaFoldDB" id="A0A5J4X8Z1"/>
<evidence type="ECO:0000313" key="2">
    <source>
        <dbReference type="EMBL" id="KAA6403741.1"/>
    </source>
</evidence>
<dbReference type="PANTHER" id="PTHR11440">
    <property type="entry name" value="LECITHIN-CHOLESTEROL ACYLTRANSFERASE-RELATED"/>
    <property type="match status" value="1"/>
</dbReference>
<comment type="caution">
    <text evidence="2">The sequence shown here is derived from an EMBL/GenBank/DDBJ whole genome shotgun (WGS) entry which is preliminary data.</text>
</comment>
<dbReference type="Proteomes" id="UP000324800">
    <property type="component" value="Unassembled WGS sequence"/>
</dbReference>
<dbReference type="GO" id="GO:0008374">
    <property type="term" value="F:O-acyltransferase activity"/>
    <property type="evidence" value="ECO:0007669"/>
    <property type="project" value="InterPro"/>
</dbReference>
<reference evidence="2 3" key="1">
    <citation type="submission" date="2019-03" db="EMBL/GenBank/DDBJ databases">
        <title>Single cell metagenomics reveals metabolic interactions within the superorganism composed of flagellate Streblomastix strix and complex community of Bacteroidetes bacteria on its surface.</title>
        <authorList>
            <person name="Treitli S.C."/>
            <person name="Kolisko M."/>
            <person name="Husnik F."/>
            <person name="Keeling P."/>
            <person name="Hampl V."/>
        </authorList>
    </citation>
    <scope>NUCLEOTIDE SEQUENCE [LARGE SCALE GENOMIC DNA]</scope>
    <source>
        <strain evidence="2">ST1C</strain>
    </source>
</reference>
<dbReference type="GO" id="GO:0006629">
    <property type="term" value="P:lipid metabolic process"/>
    <property type="evidence" value="ECO:0007669"/>
    <property type="project" value="InterPro"/>
</dbReference>
<dbReference type="InterPro" id="IPR003386">
    <property type="entry name" value="LACT/PDAT_acylTrfase"/>
</dbReference>
<organism evidence="2 3">
    <name type="scientific">Streblomastix strix</name>
    <dbReference type="NCBI Taxonomy" id="222440"/>
    <lineage>
        <taxon>Eukaryota</taxon>
        <taxon>Metamonada</taxon>
        <taxon>Preaxostyla</taxon>
        <taxon>Oxymonadida</taxon>
        <taxon>Streblomastigidae</taxon>
        <taxon>Streblomastix</taxon>
    </lineage>
</organism>
<proteinExistence type="predicted"/>
<feature type="region of interest" description="Disordered" evidence="1">
    <location>
        <begin position="287"/>
        <end position="338"/>
    </location>
</feature>
<evidence type="ECO:0000313" key="3">
    <source>
        <dbReference type="Proteomes" id="UP000324800"/>
    </source>
</evidence>
<dbReference type="EMBL" id="SNRW01000067">
    <property type="protein sequence ID" value="KAA6403741.1"/>
    <property type="molecule type" value="Genomic_DNA"/>
</dbReference>